<proteinExistence type="predicted"/>
<gene>
    <name evidence="1" type="ORF">VRU48_10795</name>
</gene>
<reference evidence="1 2" key="1">
    <citation type="submission" date="2024-01" db="EMBL/GenBank/DDBJ databases">
        <title>Pedobacter sp. nov., isolated from fresh soil.</title>
        <authorList>
            <person name="Le N.T.T."/>
        </authorList>
    </citation>
    <scope>NUCLEOTIDE SEQUENCE [LARGE SCALE GENOMIC DNA]</scope>
    <source>
        <strain evidence="1 2">KR3-3</strain>
    </source>
</reference>
<name>A0ABU7I811_9SPHI</name>
<dbReference type="EMBL" id="JAZDQT010000002">
    <property type="protein sequence ID" value="MEE1945593.1"/>
    <property type="molecule type" value="Genomic_DNA"/>
</dbReference>
<evidence type="ECO:0000313" key="2">
    <source>
        <dbReference type="Proteomes" id="UP001336835"/>
    </source>
</evidence>
<evidence type="ECO:0000313" key="1">
    <source>
        <dbReference type="EMBL" id="MEE1945593.1"/>
    </source>
</evidence>
<protein>
    <submittedName>
        <fullName evidence="1">Uncharacterized protein</fullName>
    </submittedName>
</protein>
<comment type="caution">
    <text evidence="1">The sequence shown here is derived from an EMBL/GenBank/DDBJ whole genome shotgun (WGS) entry which is preliminary data.</text>
</comment>
<sequence length="218" mass="24972">MEKKHLTLIIAVLAIAFGAYVYFYPPTQTGSNPRSPRSRPSTLKLKLIEEMVDNYRQTQLKAIENARENAVPNDANSILFDLDTLKKFINDIENIVATKQPDGSKKLAIRMYYAAYPLNTKWSYPGYEDLGKLLGNDITRLYERKHTLILLPAIRNKRGVYADFNPLDISTYEGFKLRNNKQMSFILVKDDRREEMNVMALNHGQIIPPATVDGQAFQ</sequence>
<dbReference type="RefSeq" id="WP_330107934.1">
    <property type="nucleotide sequence ID" value="NZ_JAZDQT010000002.1"/>
</dbReference>
<dbReference type="Proteomes" id="UP001336835">
    <property type="component" value="Unassembled WGS sequence"/>
</dbReference>
<organism evidence="1 2">
    <name type="scientific">Pedobacter albus</name>
    <dbReference type="NCBI Taxonomy" id="3113905"/>
    <lineage>
        <taxon>Bacteria</taxon>
        <taxon>Pseudomonadati</taxon>
        <taxon>Bacteroidota</taxon>
        <taxon>Sphingobacteriia</taxon>
        <taxon>Sphingobacteriales</taxon>
        <taxon>Sphingobacteriaceae</taxon>
        <taxon>Pedobacter</taxon>
    </lineage>
</organism>
<accession>A0ABU7I811</accession>
<keyword evidence="2" id="KW-1185">Reference proteome</keyword>